<reference evidence="1 2" key="1">
    <citation type="submission" date="2017-09" db="EMBL/GenBank/DDBJ databases">
        <authorList>
            <person name="Ehlers B."/>
            <person name="Leendertz F.H."/>
        </authorList>
    </citation>
    <scope>NUCLEOTIDE SEQUENCE [LARGE SCALE GENOMIC DNA]</scope>
    <source>
        <strain evidence="1 2">DSM 46844</strain>
    </source>
</reference>
<dbReference type="RefSeq" id="WP_097208884.1">
    <property type="nucleotide sequence ID" value="NZ_JACHXB010000005.1"/>
</dbReference>
<dbReference type="EMBL" id="OBDO01000013">
    <property type="protein sequence ID" value="SNX98974.1"/>
    <property type="molecule type" value="Genomic_DNA"/>
</dbReference>
<evidence type="ECO:0000313" key="2">
    <source>
        <dbReference type="Proteomes" id="UP000219514"/>
    </source>
</evidence>
<sequence length="72" mass="7299">MSNRSFEVAAAEGRVWRCPACGDDREFVQPPCVDGHTDDGGECPEWACADCGAAIVSGAGVTAVAVSVAQAA</sequence>
<keyword evidence="2" id="KW-1185">Reference proteome</keyword>
<organism evidence="1 2">
    <name type="scientific">Geodermatophilus sabuli</name>
    <dbReference type="NCBI Taxonomy" id="1564158"/>
    <lineage>
        <taxon>Bacteria</taxon>
        <taxon>Bacillati</taxon>
        <taxon>Actinomycetota</taxon>
        <taxon>Actinomycetes</taxon>
        <taxon>Geodermatophilales</taxon>
        <taxon>Geodermatophilaceae</taxon>
        <taxon>Geodermatophilus</taxon>
    </lineage>
</organism>
<dbReference type="AlphaFoldDB" id="A0A285ELB3"/>
<name>A0A285ELB3_9ACTN</name>
<gene>
    <name evidence="1" type="ORF">SAMN06893097_11366</name>
</gene>
<dbReference type="Proteomes" id="UP000219514">
    <property type="component" value="Unassembled WGS sequence"/>
</dbReference>
<evidence type="ECO:0000313" key="1">
    <source>
        <dbReference type="EMBL" id="SNX98974.1"/>
    </source>
</evidence>
<proteinExistence type="predicted"/>
<accession>A0A285ELB3</accession>
<dbReference type="OrthoDB" id="3831322at2"/>
<protein>
    <submittedName>
        <fullName evidence="1">Uncharacterized protein</fullName>
    </submittedName>
</protein>